<evidence type="ECO:0000313" key="1">
    <source>
        <dbReference type="EMBL" id="KIH46940.1"/>
    </source>
</evidence>
<dbReference type="EMBL" id="KN768275">
    <property type="protein sequence ID" value="KIH46940.1"/>
    <property type="molecule type" value="Genomic_DNA"/>
</dbReference>
<protein>
    <submittedName>
        <fullName evidence="1">Uncharacterized protein</fullName>
    </submittedName>
</protein>
<accession>A0A0C2FEF9</accession>
<keyword evidence="2" id="KW-1185">Reference proteome</keyword>
<sequence>MAEDTAVTKFREYLRVNTEQPRPDYAGCQKFLFGLADELGITRKAVEAVSSKAFREKNILHLTRGRRTAMLTMLERIDYRDLTIVGGGQLIRQHP</sequence>
<dbReference type="Proteomes" id="UP000054047">
    <property type="component" value="Unassembled WGS sequence"/>
</dbReference>
<dbReference type="OrthoDB" id="3064516at2759"/>
<evidence type="ECO:0000313" key="2">
    <source>
        <dbReference type="Proteomes" id="UP000054047"/>
    </source>
</evidence>
<reference evidence="1 2" key="1">
    <citation type="submission" date="2013-12" db="EMBL/GenBank/DDBJ databases">
        <title>Draft genome of the parsitic nematode Ancylostoma duodenale.</title>
        <authorList>
            <person name="Mitreva M."/>
        </authorList>
    </citation>
    <scope>NUCLEOTIDE SEQUENCE [LARGE SCALE GENOMIC DNA]</scope>
    <source>
        <strain evidence="1 2">Zhejiang</strain>
    </source>
</reference>
<proteinExistence type="predicted"/>
<gene>
    <name evidence="1" type="ORF">ANCDUO_23004</name>
</gene>
<dbReference type="AlphaFoldDB" id="A0A0C2FEF9"/>
<name>A0A0C2FEF9_9BILA</name>
<organism evidence="1 2">
    <name type="scientific">Ancylostoma duodenale</name>
    <dbReference type="NCBI Taxonomy" id="51022"/>
    <lineage>
        <taxon>Eukaryota</taxon>
        <taxon>Metazoa</taxon>
        <taxon>Ecdysozoa</taxon>
        <taxon>Nematoda</taxon>
        <taxon>Chromadorea</taxon>
        <taxon>Rhabditida</taxon>
        <taxon>Rhabditina</taxon>
        <taxon>Rhabditomorpha</taxon>
        <taxon>Strongyloidea</taxon>
        <taxon>Ancylostomatidae</taxon>
        <taxon>Ancylostomatinae</taxon>
        <taxon>Ancylostoma</taxon>
    </lineage>
</organism>